<organism evidence="1 2">
    <name type="scientific">Solea senegalensis</name>
    <name type="common">Senegalese sole</name>
    <dbReference type="NCBI Taxonomy" id="28829"/>
    <lineage>
        <taxon>Eukaryota</taxon>
        <taxon>Metazoa</taxon>
        <taxon>Chordata</taxon>
        <taxon>Craniata</taxon>
        <taxon>Vertebrata</taxon>
        <taxon>Euteleostomi</taxon>
        <taxon>Actinopterygii</taxon>
        <taxon>Neopterygii</taxon>
        <taxon>Teleostei</taxon>
        <taxon>Neoteleostei</taxon>
        <taxon>Acanthomorphata</taxon>
        <taxon>Carangaria</taxon>
        <taxon>Pleuronectiformes</taxon>
        <taxon>Pleuronectoidei</taxon>
        <taxon>Soleidae</taxon>
        <taxon>Solea</taxon>
    </lineage>
</organism>
<protein>
    <submittedName>
        <fullName evidence="1">Uncharacterized protein</fullName>
    </submittedName>
</protein>
<gene>
    <name evidence="1" type="ORF">JOB18_018268</name>
</gene>
<keyword evidence="2" id="KW-1185">Reference proteome</keyword>
<name>A0AAV6SSD7_SOLSE</name>
<comment type="caution">
    <text evidence="1">The sequence shown here is derived from an EMBL/GenBank/DDBJ whole genome shotgun (WGS) entry which is preliminary data.</text>
</comment>
<accession>A0AAV6SSD7</accession>
<reference evidence="1 2" key="1">
    <citation type="journal article" date="2021" name="Sci. Rep.">
        <title>Chromosome anchoring in Senegalese sole (Solea senegalensis) reveals sex-associated markers and genome rearrangements in flatfish.</title>
        <authorList>
            <person name="Guerrero-Cozar I."/>
            <person name="Gomez-Garrido J."/>
            <person name="Berbel C."/>
            <person name="Martinez-Blanch J.F."/>
            <person name="Alioto T."/>
            <person name="Claros M.G."/>
            <person name="Gagnaire P.A."/>
            <person name="Manchado M."/>
        </authorList>
    </citation>
    <scope>NUCLEOTIDE SEQUENCE [LARGE SCALE GENOMIC DNA]</scope>
    <source>
        <strain evidence="1">Sse05_10M</strain>
    </source>
</reference>
<evidence type="ECO:0000313" key="1">
    <source>
        <dbReference type="EMBL" id="KAG7519908.1"/>
    </source>
</evidence>
<dbReference type="Proteomes" id="UP000693946">
    <property type="component" value="Linkage Group LG11"/>
</dbReference>
<dbReference type="EMBL" id="JAGKHQ010000003">
    <property type="protein sequence ID" value="KAG7519908.1"/>
    <property type="molecule type" value="Genomic_DNA"/>
</dbReference>
<evidence type="ECO:0000313" key="2">
    <source>
        <dbReference type="Proteomes" id="UP000693946"/>
    </source>
</evidence>
<sequence>MSMFAHMCCDSHDRCQVFKAPDKRTSGVQLVKWLAGQPLLKRRLLTAGCVNRYNRRETVISGK</sequence>
<proteinExistence type="predicted"/>
<dbReference type="AlphaFoldDB" id="A0AAV6SSD7"/>